<feature type="domain" description="PAC" evidence="2">
    <location>
        <begin position="84"/>
        <end position="138"/>
    </location>
</feature>
<dbReference type="RefSeq" id="WP_089413358.1">
    <property type="nucleotide sequence ID" value="NZ_FZQA01000010.1"/>
</dbReference>
<protein>
    <submittedName>
        <fullName evidence="3">PAS domain S-box-containing protein</fullName>
    </submittedName>
</protein>
<dbReference type="InterPro" id="IPR035965">
    <property type="entry name" value="PAS-like_dom_sf"/>
</dbReference>
<dbReference type="InterPro" id="IPR013656">
    <property type="entry name" value="PAS_4"/>
</dbReference>
<dbReference type="EMBL" id="FZQA01000010">
    <property type="protein sequence ID" value="SNT75846.1"/>
    <property type="molecule type" value="Genomic_DNA"/>
</dbReference>
<dbReference type="PROSITE" id="PS50113">
    <property type="entry name" value="PAC"/>
    <property type="match status" value="1"/>
</dbReference>
<dbReference type="InterPro" id="IPR000014">
    <property type="entry name" value="PAS"/>
</dbReference>
<dbReference type="Gene3D" id="3.30.450.20">
    <property type="entry name" value="PAS domain"/>
    <property type="match status" value="1"/>
</dbReference>
<proteinExistence type="predicted"/>
<dbReference type="SMART" id="SM00091">
    <property type="entry name" value="PAS"/>
    <property type="match status" value="1"/>
</dbReference>
<feature type="domain" description="PAS" evidence="1">
    <location>
        <begin position="4"/>
        <end position="50"/>
    </location>
</feature>
<dbReference type="OrthoDB" id="341208at2"/>
<evidence type="ECO:0000259" key="1">
    <source>
        <dbReference type="PROSITE" id="PS50112"/>
    </source>
</evidence>
<organism evidence="3 4">
    <name type="scientific">Amphiplicatus metriothermophilus</name>
    <dbReference type="NCBI Taxonomy" id="1519374"/>
    <lineage>
        <taxon>Bacteria</taxon>
        <taxon>Pseudomonadati</taxon>
        <taxon>Pseudomonadota</taxon>
        <taxon>Alphaproteobacteria</taxon>
        <taxon>Parvularculales</taxon>
        <taxon>Parvularculaceae</taxon>
        <taxon>Amphiplicatus</taxon>
    </lineage>
</organism>
<evidence type="ECO:0000313" key="3">
    <source>
        <dbReference type="EMBL" id="SNT75846.1"/>
    </source>
</evidence>
<name>A0A239Q0U4_9PROT</name>
<sequence>MDASESIYKRVLDTMEHGYVFYDATGQIRLYNRAACRILGASPGQLEGKTSYDPDWRTIREDDSPFPPDQHPIIASLKGGVACYGVVMGMHRIDDGRLRWLQINSDAVREEKSGEIIGAVASFDDITQQINQKRYLAHALRERETETRALSENASYVRDTLAALAGEIAEANARLIEALTPAGGEALECARALERKTEKLVRILSQRSG</sequence>
<evidence type="ECO:0000259" key="2">
    <source>
        <dbReference type="PROSITE" id="PS50113"/>
    </source>
</evidence>
<gene>
    <name evidence="3" type="ORF">SAMN06297382_2933</name>
</gene>
<accession>A0A239Q0U4</accession>
<keyword evidence="4" id="KW-1185">Reference proteome</keyword>
<dbReference type="NCBIfam" id="TIGR00229">
    <property type="entry name" value="sensory_box"/>
    <property type="match status" value="1"/>
</dbReference>
<evidence type="ECO:0000313" key="4">
    <source>
        <dbReference type="Proteomes" id="UP000198346"/>
    </source>
</evidence>
<dbReference type="AlphaFoldDB" id="A0A239Q0U4"/>
<dbReference type="PROSITE" id="PS50112">
    <property type="entry name" value="PAS"/>
    <property type="match status" value="1"/>
</dbReference>
<reference evidence="3 4" key="1">
    <citation type="submission" date="2017-07" db="EMBL/GenBank/DDBJ databases">
        <authorList>
            <person name="Sun Z.S."/>
            <person name="Albrecht U."/>
            <person name="Echele G."/>
            <person name="Lee C.C."/>
        </authorList>
    </citation>
    <scope>NUCLEOTIDE SEQUENCE [LARGE SCALE GENOMIC DNA]</scope>
    <source>
        <strain evidence="3 4">CGMCC 1.12710</strain>
    </source>
</reference>
<dbReference type="InterPro" id="IPR000700">
    <property type="entry name" value="PAS-assoc_C"/>
</dbReference>
<dbReference type="Proteomes" id="UP000198346">
    <property type="component" value="Unassembled WGS sequence"/>
</dbReference>
<dbReference type="Pfam" id="PF08448">
    <property type="entry name" value="PAS_4"/>
    <property type="match status" value="1"/>
</dbReference>
<dbReference type="SUPFAM" id="SSF55785">
    <property type="entry name" value="PYP-like sensor domain (PAS domain)"/>
    <property type="match status" value="1"/>
</dbReference>
<dbReference type="CDD" id="cd00130">
    <property type="entry name" value="PAS"/>
    <property type="match status" value="1"/>
</dbReference>